<name>A0AAX1NEA2_9BACT</name>
<keyword evidence="3" id="KW-1185">Reference proteome</keyword>
<dbReference type="AlphaFoldDB" id="A0AAX1NEA2"/>
<evidence type="ECO:0000313" key="3">
    <source>
        <dbReference type="Proteomes" id="UP000678679"/>
    </source>
</evidence>
<dbReference type="InterPro" id="IPR006531">
    <property type="entry name" value="Gp5/Vgr_OB"/>
</dbReference>
<dbReference type="SUPFAM" id="SSF69279">
    <property type="entry name" value="Phage tail proteins"/>
    <property type="match status" value="1"/>
</dbReference>
<dbReference type="Pfam" id="PF04717">
    <property type="entry name" value="Phage_base_V"/>
    <property type="match status" value="1"/>
</dbReference>
<gene>
    <name evidence="2" type="ORF">KMW28_26770</name>
</gene>
<dbReference type="Gene3D" id="2.40.50.230">
    <property type="entry name" value="Gp5 N-terminal domain"/>
    <property type="match status" value="1"/>
</dbReference>
<dbReference type="SUPFAM" id="SSF69255">
    <property type="entry name" value="gp5 N-terminal domain-like"/>
    <property type="match status" value="1"/>
</dbReference>
<feature type="domain" description="Gp5/Type VI secretion system Vgr protein OB-fold" evidence="1">
    <location>
        <begin position="383"/>
        <end position="454"/>
    </location>
</feature>
<evidence type="ECO:0000313" key="2">
    <source>
        <dbReference type="EMBL" id="QWG04503.1"/>
    </source>
</evidence>
<accession>A0AAX1NEA2</accession>
<dbReference type="KEGG" id="fya:KMW28_26770"/>
<dbReference type="InterPro" id="IPR037026">
    <property type="entry name" value="Vgr_OB-fold_dom_sf"/>
</dbReference>
<reference evidence="2 3" key="1">
    <citation type="submission" date="2021-05" db="EMBL/GenBank/DDBJ databases">
        <title>Comparative genomic studies on the polysaccharide-degrading batcterial strains of the Flammeovirga genus.</title>
        <authorList>
            <person name="Zewei F."/>
            <person name="Zheng Z."/>
            <person name="Yu L."/>
            <person name="Ruyue G."/>
            <person name="Yanhong M."/>
            <person name="Yuanyuan C."/>
            <person name="Jingyan G."/>
            <person name="Wenjun H."/>
        </authorList>
    </citation>
    <scope>NUCLEOTIDE SEQUENCE [LARGE SCALE GENOMIC DNA]</scope>
    <source>
        <strain evidence="2 3">NBRC:100898</strain>
    </source>
</reference>
<protein>
    <recommendedName>
        <fullName evidence="1">Gp5/Type VI secretion system Vgr protein OB-fold domain-containing protein</fullName>
    </recommendedName>
</protein>
<sequence>MTKINQLYSTRTAISVEANGKALDIKPYQVKDMNINYSVNDVPYCSLTLINANHDLEFSSIQDLYPSNEIKIYAENDVVEKVLLFEGIISKYGTQSKGRNFVTIIEILHPVFRLKRRAVNRLFALSLPEVVDKIFSDYELKVENQMDIEEEDSESRISQYQQNDFDFVVSKLRQAGCLLCYSPESITVKDVLLENPPKMKITPINSTRFNVFMDIEDLHDIANINTYNVEDMAIEQESSESVSFEAGDTSVDAATVSGALDLGATEIISFGQENTAIRKKWLTHKILESKLAKVKGGVTIEGTVDVNPGDFIEIIEAGSILEGEAFVYGVEHFMDQDNWKTTLLLGLPKMPASTNTTAEDTNFGIMGLQHGIVKKVQNSGDQHATDQYLVQVELPLLMQTDMANDVEPLVWARLASFYAGEAHGTFWLPELEDEVVVGFLGGHPDNPVILGSIFKNSDEHPHIGTESYKSIVTKSNLELAFDDENELIHMHTESTHVTLDEANGLLHLKVTDGDSVITECILDKDNNININSPDGEVNINADTINLTASSEINLEGTNGVAIDGKEINLKSSANMGVEAGNMLNLKGAQVNIN</sequence>
<organism evidence="2 3">
    <name type="scientific">Flammeovirga yaeyamensis</name>
    <dbReference type="NCBI Taxonomy" id="367791"/>
    <lineage>
        <taxon>Bacteria</taxon>
        <taxon>Pseudomonadati</taxon>
        <taxon>Bacteroidota</taxon>
        <taxon>Cytophagia</taxon>
        <taxon>Cytophagales</taxon>
        <taxon>Flammeovirgaceae</taxon>
        <taxon>Flammeovirga</taxon>
    </lineage>
</organism>
<dbReference type="RefSeq" id="WP_169667218.1">
    <property type="nucleotide sequence ID" value="NZ_CP076133.1"/>
</dbReference>
<evidence type="ECO:0000259" key="1">
    <source>
        <dbReference type="Pfam" id="PF04717"/>
    </source>
</evidence>
<proteinExistence type="predicted"/>
<dbReference type="EMBL" id="CP076133">
    <property type="protein sequence ID" value="QWG04503.1"/>
    <property type="molecule type" value="Genomic_DNA"/>
</dbReference>
<dbReference type="Proteomes" id="UP000678679">
    <property type="component" value="Chromosome 2"/>
</dbReference>